<name>A0A7G9Z8D3_9EURY</name>
<dbReference type="EMBL" id="MT631658">
    <property type="protein sequence ID" value="QNO56517.1"/>
    <property type="molecule type" value="Genomic_DNA"/>
</dbReference>
<organism evidence="1">
    <name type="scientific">Candidatus Methanophaga sp. ANME-1 ERB7</name>
    <dbReference type="NCBI Taxonomy" id="2759913"/>
    <lineage>
        <taxon>Archaea</taxon>
        <taxon>Methanobacteriati</taxon>
        <taxon>Methanobacteriota</taxon>
        <taxon>Stenosarchaea group</taxon>
        <taxon>Methanomicrobia</taxon>
        <taxon>Candidatus Methanophagales</taxon>
        <taxon>Candidatus Methanophagaceae</taxon>
        <taxon>Candidatus Methanophaga</taxon>
    </lineage>
</organism>
<gene>
    <name evidence="1" type="ORF">CNIFIPMI_00009</name>
</gene>
<proteinExistence type="predicted"/>
<accession>A0A7G9Z8D3</accession>
<protein>
    <submittedName>
        <fullName evidence="1">Uncharacterized protein</fullName>
    </submittedName>
</protein>
<dbReference type="AlphaFoldDB" id="A0A7G9Z8D3"/>
<evidence type="ECO:0000313" key="1">
    <source>
        <dbReference type="EMBL" id="QNO56517.1"/>
    </source>
</evidence>
<sequence>MKERHKQIRAEYGLPAEPPKSEGGIRCDLCSNECKMIAEEFFENSAPPVLTATTLLVPFYVDDKEVENIANKQLLL</sequence>
<reference evidence="1" key="1">
    <citation type="submission" date="2020-06" db="EMBL/GenBank/DDBJ databases">
        <title>Unique genomic features of the anaerobic methanotrophic archaea.</title>
        <authorList>
            <person name="Chadwick G.L."/>
            <person name="Skennerton C.T."/>
            <person name="Laso-Perez R."/>
            <person name="Leu A.O."/>
            <person name="Speth D.R."/>
            <person name="Yu H."/>
            <person name="Morgan-Lang C."/>
            <person name="Hatzenpichler R."/>
            <person name="Goudeau D."/>
            <person name="Malmstrom R."/>
            <person name="Brazelton W.J."/>
            <person name="Woyke T."/>
            <person name="Hallam S.J."/>
            <person name="Tyson G.W."/>
            <person name="Wegener G."/>
            <person name="Boetius A."/>
            <person name="Orphan V."/>
        </authorList>
    </citation>
    <scope>NUCLEOTIDE SEQUENCE</scope>
</reference>